<dbReference type="Proteomes" id="UP000244755">
    <property type="component" value="Chromosome 1"/>
</dbReference>
<dbReference type="RefSeq" id="WP_099954271.1">
    <property type="nucleotide sequence ID" value="NZ_CP028843.1"/>
</dbReference>
<dbReference type="EMBL" id="CP028843">
    <property type="protein sequence ID" value="AWB22437.1"/>
    <property type="molecule type" value="Genomic_DNA"/>
</dbReference>
<organism evidence="1 2">
    <name type="scientific">Methylobacterium currus</name>
    <dbReference type="NCBI Taxonomy" id="2051553"/>
    <lineage>
        <taxon>Bacteria</taxon>
        <taxon>Pseudomonadati</taxon>
        <taxon>Pseudomonadota</taxon>
        <taxon>Alphaproteobacteria</taxon>
        <taxon>Hyphomicrobiales</taxon>
        <taxon>Methylobacteriaceae</taxon>
        <taxon>Methylobacterium</taxon>
    </lineage>
</organism>
<sequence>MPTSHVEAWIFGPDIRSSVKGVYRDGEPIGRVRRWRAEDSDDLTGEWFTVERRRSGLYVPREDMHEEFQDALERIA</sequence>
<dbReference type="KEGG" id="mee:DA075_17185"/>
<dbReference type="AlphaFoldDB" id="A0A2R4WLL3"/>
<keyword evidence="2" id="KW-1185">Reference proteome</keyword>
<accession>A0A2R4WLL3</accession>
<evidence type="ECO:0000313" key="2">
    <source>
        <dbReference type="Proteomes" id="UP000244755"/>
    </source>
</evidence>
<proteinExistence type="predicted"/>
<name>A0A2R4WLL3_9HYPH</name>
<protein>
    <submittedName>
        <fullName evidence="1">Uncharacterized protein</fullName>
    </submittedName>
</protein>
<evidence type="ECO:0000313" key="1">
    <source>
        <dbReference type="EMBL" id="AWB22437.1"/>
    </source>
</evidence>
<reference evidence="1 2" key="1">
    <citation type="submission" date="2018-04" db="EMBL/GenBank/DDBJ databases">
        <title>Methylobacterium sp. PR1016A genome.</title>
        <authorList>
            <person name="Park W."/>
        </authorList>
    </citation>
    <scope>NUCLEOTIDE SEQUENCE [LARGE SCALE GENOMIC DNA]</scope>
    <source>
        <strain evidence="1 2">PR1016A</strain>
    </source>
</reference>
<dbReference type="OrthoDB" id="7998132at2"/>
<gene>
    <name evidence="1" type="ORF">DA075_17185</name>
</gene>